<keyword evidence="1" id="KW-0732">Signal</keyword>
<comment type="caution">
    <text evidence="2">The sequence shown here is derived from an EMBL/GenBank/DDBJ whole genome shotgun (WGS) entry which is preliminary data.</text>
</comment>
<proteinExistence type="predicted"/>
<evidence type="ECO:0000256" key="1">
    <source>
        <dbReference type="SAM" id="SignalP"/>
    </source>
</evidence>
<reference evidence="2 3" key="1">
    <citation type="journal article" date="2013" name="Genome Biol.">
        <title>Comparative genomics of the core and accessory genomes of 48 Sinorhizobium strains comprising five genospecies.</title>
        <authorList>
            <person name="Sugawara M."/>
            <person name="Epstein B."/>
            <person name="Badgley B.D."/>
            <person name="Unno T."/>
            <person name="Xu L."/>
            <person name="Reese J."/>
            <person name="Gyaneshwar P."/>
            <person name="Denny R."/>
            <person name="Mudge J."/>
            <person name="Bharti A.K."/>
            <person name="Farmer A.D."/>
            <person name="May G.D."/>
            <person name="Woodward J.E."/>
            <person name="Medigue C."/>
            <person name="Vallenet D."/>
            <person name="Lajus A."/>
            <person name="Rouy Z."/>
            <person name="Martinez-Vaz B."/>
            <person name="Tiffin P."/>
            <person name="Young N.D."/>
            <person name="Sadowsky M.J."/>
        </authorList>
    </citation>
    <scope>NUCLEOTIDE SEQUENCE [LARGE SCALE GENOMIC DNA]</scope>
    <source>
        <strain evidence="2 3">USDA205</strain>
    </source>
</reference>
<sequence>MTRLLRAPIRRYLLALLFLAGALSCANSSRAQHRVLEDRPFEIMGVRIAKSGSVQLADLSTNSYDLLEQSTYIPAGTTLLLLKQTKKDRKGRGLNLSVTSTGLLVYVRVDGTHYISADDIERRMGENRAVAIAQSKFEVTTRHYGVITITPTEIYAFKYAPGDKIEIRVGREKMGDQWSEDEEVMVNVDDFAIVDADQLRSDAIAEPFQAYDAIKDLKSILETAESLSSEERNKFVRVLQNGRLVHDKACNDEIEIKAEADAGVAFDTDSVFSPLKAKLGLSGKYSQTTKFLSGTELMVRRYARAGEVVEFKQEQIYKDGDCRKPLERQRLTIAQHNDKSAEIDSANPAGLQLTSTFLPQYSCRDEYMKLLDYYVLQENLSYDAAVLAIAYFSRYRNPQNASACAN</sequence>
<evidence type="ECO:0000313" key="3">
    <source>
        <dbReference type="Proteomes" id="UP000466694"/>
    </source>
</evidence>
<protein>
    <recommendedName>
        <fullName evidence="4">FecR protein domain-containing protein</fullName>
    </recommendedName>
</protein>
<feature type="chain" id="PRO_5032587497" description="FecR protein domain-containing protein" evidence="1">
    <location>
        <begin position="32"/>
        <end position="406"/>
    </location>
</feature>
<gene>
    <name evidence="2" type="ORF">GHK48_00345</name>
</gene>
<dbReference type="Proteomes" id="UP000466694">
    <property type="component" value="Unassembled WGS sequence"/>
</dbReference>
<dbReference type="PROSITE" id="PS51257">
    <property type="entry name" value="PROKAR_LIPOPROTEIN"/>
    <property type="match status" value="1"/>
</dbReference>
<dbReference type="AlphaFoldDB" id="A0A844A5C7"/>
<dbReference type="EMBL" id="WISZ01000011">
    <property type="protein sequence ID" value="MQX06826.1"/>
    <property type="molecule type" value="Genomic_DNA"/>
</dbReference>
<feature type="signal peptide" evidence="1">
    <location>
        <begin position="1"/>
        <end position="31"/>
    </location>
</feature>
<organism evidence="2 3">
    <name type="scientific">Rhizobium fredii</name>
    <name type="common">Sinorhizobium fredii</name>
    <dbReference type="NCBI Taxonomy" id="380"/>
    <lineage>
        <taxon>Bacteria</taxon>
        <taxon>Pseudomonadati</taxon>
        <taxon>Pseudomonadota</taxon>
        <taxon>Alphaproteobacteria</taxon>
        <taxon>Hyphomicrobiales</taxon>
        <taxon>Rhizobiaceae</taxon>
        <taxon>Sinorhizobium/Ensifer group</taxon>
        <taxon>Sinorhizobium</taxon>
    </lineage>
</organism>
<name>A0A844A5C7_RHIFR</name>
<dbReference type="RefSeq" id="WP_153451205.1">
    <property type="nucleotide sequence ID" value="NZ_WISZ01000011.1"/>
</dbReference>
<evidence type="ECO:0008006" key="4">
    <source>
        <dbReference type="Google" id="ProtNLM"/>
    </source>
</evidence>
<accession>A0A844A5C7</accession>
<evidence type="ECO:0000313" key="2">
    <source>
        <dbReference type="EMBL" id="MQX06826.1"/>
    </source>
</evidence>